<comment type="caution">
    <text evidence="14">The sequence shown here is derived from an EMBL/GenBank/DDBJ whole genome shotgun (WGS) entry which is preliminary data.</text>
</comment>
<evidence type="ECO:0000256" key="4">
    <source>
        <dbReference type="ARBA" id="ARBA00022490"/>
    </source>
</evidence>
<dbReference type="Gene3D" id="3.70.10.10">
    <property type="match status" value="1"/>
</dbReference>
<evidence type="ECO:0000259" key="12">
    <source>
        <dbReference type="Pfam" id="PF02767"/>
    </source>
</evidence>
<comment type="subunit">
    <text evidence="10">Forms a ring-shaped head-to-tail homodimer around DNA.</text>
</comment>
<protein>
    <recommendedName>
        <fullName evidence="3 10">Beta sliding clamp</fullName>
    </recommendedName>
</protein>
<keyword evidence="8 10" id="KW-0239">DNA-directed DNA polymerase</keyword>
<evidence type="ECO:0000313" key="14">
    <source>
        <dbReference type="EMBL" id="MEC0240613.1"/>
    </source>
</evidence>
<evidence type="ECO:0000256" key="7">
    <source>
        <dbReference type="ARBA" id="ARBA00022705"/>
    </source>
</evidence>
<dbReference type="EMBL" id="JARLKZ010000007">
    <property type="protein sequence ID" value="MEC0240613.1"/>
    <property type="molecule type" value="Genomic_DNA"/>
</dbReference>
<name>A0ABU6GMF3_9BACL</name>
<evidence type="ECO:0000313" key="15">
    <source>
        <dbReference type="Proteomes" id="UP001344632"/>
    </source>
</evidence>
<proteinExistence type="inferred from homology"/>
<evidence type="ECO:0000256" key="1">
    <source>
        <dbReference type="ARBA" id="ARBA00004496"/>
    </source>
</evidence>
<sequence>MRSLRVAVTRDALINALQHVLKAVSANSPMPILKGIHIQAIANGLIFTASNTSMTIQYTISPNSSSLSVLENGGMVVPARYFNEIIRKLDDGFITLEIQEHFILTITTGISRIRLCGMDCAEFPSINRSENSPVHKYRMNNALLKSSIGQVTTAASVSDARPVLTGVYFEYTDHRFKLTATDGIRFASRTLHIEEPIDTGIHVIIPAKNLNEIAKMLSAEDETTDIEVDANRIRFIANELQVQSVLIGGAFPSVNIPQLYSSEIMMETACVLRAVERVFVLAGASIIRLAAASGKLDISSTTAEVGDIRDEVPLMERSGEDFTISLNGKLLMDILRCMDGEYVRLRFAGKMSPVVILPMDESSSSTLFLITPVRTAN</sequence>
<dbReference type="NCBIfam" id="TIGR00663">
    <property type="entry name" value="dnan"/>
    <property type="match status" value="1"/>
</dbReference>
<dbReference type="InterPro" id="IPR022635">
    <property type="entry name" value="DNA_polIII_beta_C"/>
</dbReference>
<dbReference type="Gene3D" id="3.10.150.10">
    <property type="entry name" value="DNA Polymerase III, subunit A, domain 2"/>
    <property type="match status" value="1"/>
</dbReference>
<evidence type="ECO:0000256" key="6">
    <source>
        <dbReference type="ARBA" id="ARBA00022695"/>
    </source>
</evidence>
<evidence type="ECO:0000256" key="8">
    <source>
        <dbReference type="ARBA" id="ARBA00022932"/>
    </source>
</evidence>
<dbReference type="InterPro" id="IPR022637">
    <property type="entry name" value="DNA_polIII_beta_cen"/>
</dbReference>
<evidence type="ECO:0000256" key="2">
    <source>
        <dbReference type="ARBA" id="ARBA00010752"/>
    </source>
</evidence>
<evidence type="ECO:0000256" key="9">
    <source>
        <dbReference type="ARBA" id="ARBA00023125"/>
    </source>
</evidence>
<dbReference type="PANTHER" id="PTHR30478:SF0">
    <property type="entry name" value="BETA SLIDING CLAMP"/>
    <property type="match status" value="1"/>
</dbReference>
<evidence type="ECO:0000259" key="11">
    <source>
        <dbReference type="Pfam" id="PF00712"/>
    </source>
</evidence>
<evidence type="ECO:0000256" key="3">
    <source>
        <dbReference type="ARBA" id="ARBA00021035"/>
    </source>
</evidence>
<dbReference type="PANTHER" id="PTHR30478">
    <property type="entry name" value="DNA POLYMERASE III SUBUNIT BETA"/>
    <property type="match status" value="1"/>
</dbReference>
<comment type="similarity">
    <text evidence="2 10">Belongs to the beta sliding clamp family.</text>
</comment>
<dbReference type="InterPro" id="IPR046938">
    <property type="entry name" value="DNA_clamp_sf"/>
</dbReference>
<dbReference type="Pfam" id="PF00712">
    <property type="entry name" value="DNA_pol3_beta"/>
    <property type="match status" value="1"/>
</dbReference>
<keyword evidence="15" id="KW-1185">Reference proteome</keyword>
<organism evidence="14 15">
    <name type="scientific">Paenibacillus dokdonensis</name>
    <dbReference type="NCBI Taxonomy" id="2567944"/>
    <lineage>
        <taxon>Bacteria</taxon>
        <taxon>Bacillati</taxon>
        <taxon>Bacillota</taxon>
        <taxon>Bacilli</taxon>
        <taxon>Bacillales</taxon>
        <taxon>Paenibacillaceae</taxon>
        <taxon>Paenibacillus</taxon>
    </lineage>
</organism>
<comment type="function">
    <text evidence="10">Confers DNA tethering and processivity to DNA polymerases and other proteins. Acts as a clamp, forming a ring around DNA (a reaction catalyzed by the clamp-loading complex) which diffuses in an ATP-independent manner freely and bidirectionally along dsDNA. Initially characterized for its ability to contact the catalytic subunit of DNA polymerase III (Pol III), a complex, multichain enzyme responsible for most of the replicative synthesis in bacteria; Pol III exhibits 3'-5' exonuclease proofreading activity. The beta chain is required for initiation of replication as well as for processivity of DNA replication.</text>
</comment>
<keyword evidence="4 10" id="KW-0963">Cytoplasm</keyword>
<dbReference type="CDD" id="cd00140">
    <property type="entry name" value="beta_clamp"/>
    <property type="match status" value="1"/>
</dbReference>
<comment type="subcellular location">
    <subcellularLocation>
        <location evidence="1 10">Cytoplasm</location>
    </subcellularLocation>
</comment>
<keyword evidence="9" id="KW-0238">DNA-binding</keyword>
<evidence type="ECO:0000259" key="13">
    <source>
        <dbReference type="Pfam" id="PF02768"/>
    </source>
</evidence>
<reference evidence="14 15" key="1">
    <citation type="submission" date="2023-03" db="EMBL/GenBank/DDBJ databases">
        <title>Bacillus Genome Sequencing.</title>
        <authorList>
            <person name="Dunlap C."/>
        </authorList>
    </citation>
    <scope>NUCLEOTIDE SEQUENCE [LARGE SCALE GENOMIC DNA]</scope>
    <source>
        <strain evidence="14 15">BD-525</strain>
    </source>
</reference>
<accession>A0ABU6GMF3</accession>
<dbReference type="RefSeq" id="WP_326088369.1">
    <property type="nucleotide sequence ID" value="NZ_JARLKZ010000007.1"/>
</dbReference>
<dbReference type="SMART" id="SM00480">
    <property type="entry name" value="POL3Bc"/>
    <property type="match status" value="1"/>
</dbReference>
<evidence type="ECO:0000256" key="5">
    <source>
        <dbReference type="ARBA" id="ARBA00022679"/>
    </source>
</evidence>
<dbReference type="GO" id="GO:0003887">
    <property type="term" value="F:DNA-directed DNA polymerase activity"/>
    <property type="evidence" value="ECO:0007669"/>
    <property type="project" value="UniProtKB-EC"/>
</dbReference>
<keyword evidence="6 10" id="KW-0548">Nucleotidyltransferase</keyword>
<dbReference type="Pfam" id="PF02768">
    <property type="entry name" value="DNA_pol3_beta_3"/>
    <property type="match status" value="1"/>
</dbReference>
<evidence type="ECO:0000256" key="10">
    <source>
        <dbReference type="PIRNR" id="PIRNR000804"/>
    </source>
</evidence>
<keyword evidence="7 10" id="KW-0235">DNA replication</keyword>
<dbReference type="InterPro" id="IPR001001">
    <property type="entry name" value="DNA_polIII_beta"/>
</dbReference>
<gene>
    <name evidence="14" type="primary">dnaN</name>
    <name evidence="14" type="ORF">P4H66_12185</name>
</gene>
<feature type="domain" description="DNA polymerase III beta sliding clamp central" evidence="12">
    <location>
        <begin position="140"/>
        <end position="252"/>
    </location>
</feature>
<keyword evidence="5 10" id="KW-0808">Transferase</keyword>
<feature type="domain" description="DNA polymerase III beta sliding clamp N-terminal" evidence="11">
    <location>
        <begin position="6"/>
        <end position="126"/>
    </location>
</feature>
<feature type="domain" description="DNA polymerase III beta sliding clamp C-terminal" evidence="13">
    <location>
        <begin position="256"/>
        <end position="368"/>
    </location>
</feature>
<dbReference type="PIRSF" id="PIRSF000804">
    <property type="entry name" value="DNA_pol_III_b"/>
    <property type="match status" value="1"/>
</dbReference>
<dbReference type="Proteomes" id="UP001344632">
    <property type="component" value="Unassembled WGS sequence"/>
</dbReference>
<dbReference type="InterPro" id="IPR022634">
    <property type="entry name" value="DNA_polIII_beta_N"/>
</dbReference>
<dbReference type="SUPFAM" id="SSF55979">
    <property type="entry name" value="DNA clamp"/>
    <property type="match status" value="3"/>
</dbReference>
<dbReference type="Pfam" id="PF02767">
    <property type="entry name" value="DNA_pol3_beta_2"/>
    <property type="match status" value="1"/>
</dbReference>